<feature type="domain" description="Penicillin-binding protein transpeptidase" evidence="5">
    <location>
        <begin position="261"/>
        <end position="563"/>
    </location>
</feature>
<evidence type="ECO:0008006" key="9">
    <source>
        <dbReference type="Google" id="ProtNLM"/>
    </source>
</evidence>
<keyword evidence="3" id="KW-0472">Membrane</keyword>
<organism evidence="7 8">
    <name type="scientific">Marisediminicola antarctica</name>
    <dbReference type="NCBI Taxonomy" id="674079"/>
    <lineage>
        <taxon>Bacteria</taxon>
        <taxon>Bacillati</taxon>
        <taxon>Actinomycetota</taxon>
        <taxon>Actinomycetes</taxon>
        <taxon>Micrococcales</taxon>
        <taxon>Microbacteriaceae</taxon>
        <taxon>Marisediminicola</taxon>
    </lineage>
</organism>
<keyword evidence="8" id="KW-1185">Reference proteome</keyword>
<accession>A0A7L5AJD6</accession>
<evidence type="ECO:0000256" key="4">
    <source>
        <dbReference type="SAM" id="MobiDB-lite"/>
    </source>
</evidence>
<feature type="domain" description="Penicillin-binding protein dimerisation" evidence="6">
    <location>
        <begin position="54"/>
        <end position="186"/>
    </location>
</feature>
<dbReference type="Gene3D" id="3.30.450.330">
    <property type="match status" value="1"/>
</dbReference>
<dbReference type="PANTHER" id="PTHR30627:SF1">
    <property type="entry name" value="PEPTIDOGLYCAN D,D-TRANSPEPTIDASE FTSI"/>
    <property type="match status" value="1"/>
</dbReference>
<dbReference type="AlphaFoldDB" id="A0A7L5AJD6"/>
<comment type="similarity">
    <text evidence="2">Belongs to the transpeptidase family.</text>
</comment>
<dbReference type="InterPro" id="IPR036138">
    <property type="entry name" value="PBP_dimer_sf"/>
</dbReference>
<reference evidence="7 8" key="1">
    <citation type="submission" date="2016-09" db="EMBL/GenBank/DDBJ databases">
        <title>Complete genome sequence of microbes from the polar regions.</title>
        <authorList>
            <person name="Liao L."/>
            <person name="Chen B."/>
        </authorList>
    </citation>
    <scope>NUCLEOTIDE SEQUENCE [LARGE SCALE GENOMIC DNA]</scope>
    <source>
        <strain evidence="7 8">ZS314</strain>
    </source>
</reference>
<dbReference type="InterPro" id="IPR050515">
    <property type="entry name" value="Beta-lactam/transpept"/>
</dbReference>
<protein>
    <recommendedName>
        <fullName evidence="9">Cell division protein FtsI</fullName>
    </recommendedName>
</protein>
<evidence type="ECO:0000256" key="1">
    <source>
        <dbReference type="ARBA" id="ARBA00004370"/>
    </source>
</evidence>
<dbReference type="InterPro" id="IPR001460">
    <property type="entry name" value="PCN-bd_Tpept"/>
</dbReference>
<dbReference type="SUPFAM" id="SSF56601">
    <property type="entry name" value="beta-lactamase/transpeptidase-like"/>
    <property type="match status" value="1"/>
</dbReference>
<dbReference type="Gene3D" id="3.40.710.10">
    <property type="entry name" value="DD-peptidase/beta-lactamase superfamily"/>
    <property type="match status" value="1"/>
</dbReference>
<sequence>MNTPRMTRRRLALALIAMIAVFGVFVVRLVDIQLVRAEELNTQSLNKRAIAVTTYAARGDIVDRDGAVLAGSVMRFDITVSPKTMPKNPASFTRGSGDDKVTVSLAEAAAEIAEITGQTQNEVLDVFTEDPESDFEYVAQKVSTEQMRAVRDLGIPAIYFEQRPARIYPDGSVAGNLVGFVGTEGPQNGFEFTENECLASTNGSSTYERGADGIRLPGSTVTEQEPIDGGTITTTIDHDLQWTVQQMIAEQALALGAESATASVTEVKTGHLLALADYPSVDPNNVGGSSPNNMGSLAFSTPYEPGSTFKPMTAAMLLDQGVADPSTEVTVPYRWISPEGSAIRDAVFHPELQLTLAGVIQQSSNVGISQLAVRLPSKMRYDYFRAFGIGERTEVGFQGESAGLLSSSWDDQTKYNVSFGQGVSVTGAQMASIYQTLGNGGLRLPLTLVTGCRHADGSITDAAPTEGRQVVSEAAADSVVEMMETVVTGGGLASELQIPGYRVAAKSGTAEIAADGRYTDDRIVSVAGLAPAEDPQYAVIVTFVKPSTIMTSAAAAPTFKKIMTQVLKTYRVAPSPTLSPDLPTTW</sequence>
<dbReference type="KEGG" id="mant:BHD05_11615"/>
<dbReference type="Proteomes" id="UP000464507">
    <property type="component" value="Chromosome"/>
</dbReference>
<name>A0A7L5AJD6_9MICO</name>
<dbReference type="GO" id="GO:0008658">
    <property type="term" value="F:penicillin binding"/>
    <property type="evidence" value="ECO:0007669"/>
    <property type="project" value="InterPro"/>
</dbReference>
<feature type="region of interest" description="Disordered" evidence="4">
    <location>
        <begin position="201"/>
        <end position="228"/>
    </location>
</feature>
<dbReference type="GO" id="GO:0005886">
    <property type="term" value="C:plasma membrane"/>
    <property type="evidence" value="ECO:0007669"/>
    <property type="project" value="TreeGrafter"/>
</dbReference>
<evidence type="ECO:0000259" key="6">
    <source>
        <dbReference type="Pfam" id="PF03717"/>
    </source>
</evidence>
<evidence type="ECO:0000256" key="3">
    <source>
        <dbReference type="ARBA" id="ARBA00023136"/>
    </source>
</evidence>
<dbReference type="Pfam" id="PF03717">
    <property type="entry name" value="PBP_dimer"/>
    <property type="match status" value="1"/>
</dbReference>
<dbReference type="Gene3D" id="3.90.1310.10">
    <property type="entry name" value="Penicillin-binding protein 2a (Domain 2)"/>
    <property type="match status" value="1"/>
</dbReference>
<evidence type="ECO:0000313" key="7">
    <source>
        <dbReference type="EMBL" id="QHO70196.1"/>
    </source>
</evidence>
<evidence type="ECO:0000313" key="8">
    <source>
        <dbReference type="Proteomes" id="UP000464507"/>
    </source>
</evidence>
<evidence type="ECO:0000259" key="5">
    <source>
        <dbReference type="Pfam" id="PF00905"/>
    </source>
</evidence>
<dbReference type="SUPFAM" id="SSF56519">
    <property type="entry name" value="Penicillin binding protein dimerisation domain"/>
    <property type="match status" value="1"/>
</dbReference>
<dbReference type="GO" id="GO:0071555">
    <property type="term" value="P:cell wall organization"/>
    <property type="evidence" value="ECO:0007669"/>
    <property type="project" value="TreeGrafter"/>
</dbReference>
<dbReference type="EMBL" id="CP017146">
    <property type="protein sequence ID" value="QHO70196.1"/>
    <property type="molecule type" value="Genomic_DNA"/>
</dbReference>
<evidence type="ECO:0000256" key="2">
    <source>
        <dbReference type="ARBA" id="ARBA00007171"/>
    </source>
</evidence>
<dbReference type="PANTHER" id="PTHR30627">
    <property type="entry name" value="PEPTIDOGLYCAN D,D-TRANSPEPTIDASE"/>
    <property type="match status" value="1"/>
</dbReference>
<dbReference type="InterPro" id="IPR005311">
    <property type="entry name" value="PBP_dimer"/>
</dbReference>
<gene>
    <name evidence="7" type="ORF">BHD05_11615</name>
</gene>
<comment type="subcellular location">
    <subcellularLocation>
        <location evidence="1">Membrane</location>
    </subcellularLocation>
</comment>
<proteinExistence type="inferred from homology"/>
<dbReference type="Pfam" id="PF00905">
    <property type="entry name" value="Transpeptidase"/>
    <property type="match status" value="1"/>
</dbReference>
<dbReference type="InterPro" id="IPR012338">
    <property type="entry name" value="Beta-lactam/transpept-like"/>
</dbReference>